<keyword evidence="8" id="KW-0812">Transmembrane</keyword>
<sequence>MQVHRPAKDKPKGSAGKTAAARAAAEQKTGSLFSSYAARVKIQPRSVRGRYDNLRIAALVITQLVFFGLPWLMWNGRQAVLFDLDARKFHLFGAVLWPQDFVYLAGLLVFCALTLFFVTAVAGRVWCGYSCPQTVYTEIFLWIEAKLEGDGPRRRKLDDAPWSWHKLRVRGTKHVLWVLFALFTGFTLIGYFAPIRDLPMQIIHLELGPWQWFWFLFYAFALWGNAGFLREQVCTHMCPYARFQGAMFDKDTMIVTYDKERGDPRGSRSKKADPAALGLGSCIDCGLCVEVCPTGIDIRDGLQYQCISCAACIDVCNGVMDKMGYARGLIRYATENALTNHLDSKATAKRILRPRVLIYGLILLVLAGALVGSLVSRNTLRVDIIRDRGALSGIAENGDIENTYTLNLMNTSERPLVLDLGVTGMPELRIDGQTRIEVPATSNRMVPLAIHLPPTTTERPGSHNIEITVTPVPQEGEEDTGAKPRREGTVYMVPR</sequence>
<feature type="transmembrane region" description="Helical" evidence="8">
    <location>
        <begin position="54"/>
        <end position="74"/>
    </location>
</feature>
<keyword evidence="3" id="KW-0479">Metal-binding</keyword>
<dbReference type="AlphaFoldDB" id="A0A426FPT2"/>
<evidence type="ECO:0000256" key="1">
    <source>
        <dbReference type="ARBA" id="ARBA00022448"/>
    </source>
</evidence>
<evidence type="ECO:0000256" key="8">
    <source>
        <dbReference type="SAM" id="Phobius"/>
    </source>
</evidence>
<feature type="transmembrane region" description="Helical" evidence="8">
    <location>
        <begin position="175"/>
        <end position="192"/>
    </location>
</feature>
<dbReference type="InterPro" id="IPR014116">
    <property type="entry name" value="Cyt_c_oxidase_cbb3_FixG"/>
</dbReference>
<keyword evidence="8" id="KW-0472">Membrane</keyword>
<dbReference type="GO" id="GO:0005886">
    <property type="term" value="C:plasma membrane"/>
    <property type="evidence" value="ECO:0007669"/>
    <property type="project" value="TreeGrafter"/>
</dbReference>
<dbReference type="InterPro" id="IPR032879">
    <property type="entry name" value="FixG_C"/>
</dbReference>
<keyword evidence="2" id="KW-0004">4Fe-4S</keyword>
<dbReference type="PROSITE" id="PS00198">
    <property type="entry name" value="4FE4S_FER_1"/>
    <property type="match status" value="1"/>
</dbReference>
<dbReference type="InterPro" id="IPR013783">
    <property type="entry name" value="Ig-like_fold"/>
</dbReference>
<dbReference type="InterPro" id="IPR017900">
    <property type="entry name" value="4Fe4S_Fe_S_CS"/>
</dbReference>
<organism evidence="10 11">
    <name type="scientific">Lautropia dentalis</name>
    <dbReference type="NCBI Taxonomy" id="2490857"/>
    <lineage>
        <taxon>Bacteria</taxon>
        <taxon>Pseudomonadati</taxon>
        <taxon>Pseudomonadota</taxon>
        <taxon>Betaproteobacteria</taxon>
        <taxon>Burkholderiales</taxon>
        <taxon>Burkholderiaceae</taxon>
        <taxon>Lautropia</taxon>
    </lineage>
</organism>
<keyword evidence="4" id="KW-0249">Electron transport</keyword>
<dbReference type="GO" id="GO:0046872">
    <property type="term" value="F:metal ion binding"/>
    <property type="evidence" value="ECO:0007669"/>
    <property type="project" value="UniProtKB-KW"/>
</dbReference>
<accession>A0A426FPT2</accession>
<dbReference type="OrthoDB" id="9811700at2"/>
<dbReference type="NCBIfam" id="TIGR02745">
    <property type="entry name" value="ccoG_rdxA_fixG"/>
    <property type="match status" value="1"/>
</dbReference>
<feature type="compositionally biased region" description="Basic and acidic residues" evidence="7">
    <location>
        <begin position="1"/>
        <end position="12"/>
    </location>
</feature>
<feature type="transmembrane region" description="Helical" evidence="8">
    <location>
        <begin position="101"/>
        <end position="122"/>
    </location>
</feature>
<evidence type="ECO:0000259" key="9">
    <source>
        <dbReference type="PROSITE" id="PS51379"/>
    </source>
</evidence>
<dbReference type="Pfam" id="PF12801">
    <property type="entry name" value="Fer4_5"/>
    <property type="match status" value="1"/>
</dbReference>
<name>A0A426FPT2_9BURK</name>
<dbReference type="PANTHER" id="PTHR30176">
    <property type="entry name" value="FERREDOXIN-TYPE PROTEIN NAPH"/>
    <property type="match status" value="1"/>
</dbReference>
<feature type="transmembrane region" description="Helical" evidence="8">
    <location>
        <begin position="212"/>
        <end position="229"/>
    </location>
</feature>
<evidence type="ECO:0000313" key="11">
    <source>
        <dbReference type="Proteomes" id="UP000270261"/>
    </source>
</evidence>
<feature type="domain" description="4Fe-4S ferredoxin-type" evidence="9">
    <location>
        <begin position="273"/>
        <end position="301"/>
    </location>
</feature>
<feature type="region of interest" description="Disordered" evidence="7">
    <location>
        <begin position="473"/>
        <end position="495"/>
    </location>
</feature>
<evidence type="ECO:0000256" key="2">
    <source>
        <dbReference type="ARBA" id="ARBA00022485"/>
    </source>
</evidence>
<dbReference type="EMBL" id="RRUE01000002">
    <property type="protein sequence ID" value="RRN44716.1"/>
    <property type="molecule type" value="Genomic_DNA"/>
</dbReference>
<keyword evidence="8" id="KW-1133">Transmembrane helix</keyword>
<comment type="caution">
    <text evidence="10">The sequence shown here is derived from an EMBL/GenBank/DDBJ whole genome shotgun (WGS) entry which is preliminary data.</text>
</comment>
<reference evidence="10 11" key="1">
    <citation type="submission" date="2018-11" db="EMBL/GenBank/DDBJ databases">
        <title>Genome sequencing of Lautropia sp. KCOM 2505 (= ChDC F240).</title>
        <authorList>
            <person name="Kook J.-K."/>
            <person name="Park S.-N."/>
            <person name="Lim Y.K."/>
        </authorList>
    </citation>
    <scope>NUCLEOTIDE SEQUENCE [LARGE SCALE GENOMIC DNA]</scope>
    <source>
        <strain evidence="10 11">KCOM 2505</strain>
    </source>
</reference>
<keyword evidence="5" id="KW-0408">Iron</keyword>
<proteinExistence type="predicted"/>
<dbReference type="GO" id="GO:0051539">
    <property type="term" value="F:4 iron, 4 sulfur cluster binding"/>
    <property type="evidence" value="ECO:0007669"/>
    <property type="project" value="UniProtKB-KW"/>
</dbReference>
<dbReference type="Gene3D" id="2.60.40.10">
    <property type="entry name" value="Immunoglobulins"/>
    <property type="match status" value="1"/>
</dbReference>
<dbReference type="SUPFAM" id="SSF54862">
    <property type="entry name" value="4Fe-4S ferredoxins"/>
    <property type="match status" value="1"/>
</dbReference>
<evidence type="ECO:0000256" key="4">
    <source>
        <dbReference type="ARBA" id="ARBA00022982"/>
    </source>
</evidence>
<evidence type="ECO:0000313" key="10">
    <source>
        <dbReference type="EMBL" id="RRN44716.1"/>
    </source>
</evidence>
<protein>
    <submittedName>
        <fullName evidence="10">Cytochrome c oxidase accessory protein CcoG</fullName>
    </submittedName>
</protein>
<keyword evidence="11" id="KW-1185">Reference proteome</keyword>
<dbReference type="InterPro" id="IPR017896">
    <property type="entry name" value="4Fe4S_Fe-S-bd"/>
</dbReference>
<feature type="region of interest" description="Disordered" evidence="7">
    <location>
        <begin position="1"/>
        <end position="20"/>
    </location>
</feature>
<evidence type="ECO:0000256" key="5">
    <source>
        <dbReference type="ARBA" id="ARBA00023004"/>
    </source>
</evidence>
<keyword evidence="1" id="KW-0813">Transport</keyword>
<dbReference type="Pfam" id="PF11614">
    <property type="entry name" value="FixG_C"/>
    <property type="match status" value="1"/>
</dbReference>
<dbReference type="InterPro" id="IPR051684">
    <property type="entry name" value="Electron_Trans/Redox"/>
</dbReference>
<gene>
    <name evidence="10" type="primary">ccoG</name>
    <name evidence="10" type="ORF">EHV23_14520</name>
</gene>
<evidence type="ECO:0000256" key="3">
    <source>
        <dbReference type="ARBA" id="ARBA00022723"/>
    </source>
</evidence>
<dbReference type="Pfam" id="PF13746">
    <property type="entry name" value="Fer4_18"/>
    <property type="match status" value="1"/>
</dbReference>
<dbReference type="Gene3D" id="1.10.1060.10">
    <property type="entry name" value="Alpha-helical ferredoxin"/>
    <property type="match status" value="1"/>
</dbReference>
<dbReference type="PROSITE" id="PS51379">
    <property type="entry name" value="4FE4S_FER_2"/>
    <property type="match status" value="1"/>
</dbReference>
<dbReference type="InterPro" id="IPR009051">
    <property type="entry name" value="Helical_ferredxn"/>
</dbReference>
<keyword evidence="6" id="KW-0411">Iron-sulfur</keyword>
<dbReference type="PANTHER" id="PTHR30176:SF3">
    <property type="entry name" value="FERREDOXIN-TYPE PROTEIN NAPH"/>
    <property type="match status" value="1"/>
</dbReference>
<feature type="transmembrane region" description="Helical" evidence="8">
    <location>
        <begin position="356"/>
        <end position="375"/>
    </location>
</feature>
<dbReference type="Proteomes" id="UP000270261">
    <property type="component" value="Unassembled WGS sequence"/>
</dbReference>
<evidence type="ECO:0000256" key="7">
    <source>
        <dbReference type="SAM" id="MobiDB-lite"/>
    </source>
</evidence>
<evidence type="ECO:0000256" key="6">
    <source>
        <dbReference type="ARBA" id="ARBA00023014"/>
    </source>
</evidence>